<comment type="caution">
    <text evidence="2">The sequence shown here is derived from an EMBL/GenBank/DDBJ whole genome shotgun (WGS) entry which is preliminary data.</text>
</comment>
<reference evidence="2 3" key="1">
    <citation type="journal article" date="2021" name="Commun. Biol.">
        <title>The genome of Shorea leprosula (Dipterocarpaceae) highlights the ecological relevance of drought in aseasonal tropical rainforests.</title>
        <authorList>
            <person name="Ng K.K.S."/>
            <person name="Kobayashi M.J."/>
            <person name="Fawcett J.A."/>
            <person name="Hatakeyama M."/>
            <person name="Paape T."/>
            <person name="Ng C.H."/>
            <person name="Ang C.C."/>
            <person name="Tnah L.H."/>
            <person name="Lee C.T."/>
            <person name="Nishiyama T."/>
            <person name="Sese J."/>
            <person name="O'Brien M.J."/>
            <person name="Copetti D."/>
            <person name="Mohd Noor M.I."/>
            <person name="Ong R.C."/>
            <person name="Putra M."/>
            <person name="Sireger I.Z."/>
            <person name="Indrioko S."/>
            <person name="Kosugi Y."/>
            <person name="Izuno A."/>
            <person name="Isagi Y."/>
            <person name="Lee S.L."/>
            <person name="Shimizu K.K."/>
        </authorList>
    </citation>
    <scope>NUCLEOTIDE SEQUENCE [LARGE SCALE GENOMIC DNA]</scope>
    <source>
        <strain evidence="2">214</strain>
    </source>
</reference>
<accession>A0AAV5I6T0</accession>
<dbReference type="Proteomes" id="UP001054252">
    <property type="component" value="Unassembled WGS sequence"/>
</dbReference>
<evidence type="ECO:0000256" key="1">
    <source>
        <dbReference type="SAM" id="MobiDB-lite"/>
    </source>
</evidence>
<dbReference type="AlphaFoldDB" id="A0AAV5I6T0"/>
<feature type="compositionally biased region" description="Low complexity" evidence="1">
    <location>
        <begin position="44"/>
        <end position="57"/>
    </location>
</feature>
<dbReference type="EMBL" id="BPVZ01000006">
    <property type="protein sequence ID" value="GKU92995.1"/>
    <property type="molecule type" value="Genomic_DNA"/>
</dbReference>
<evidence type="ECO:0000313" key="3">
    <source>
        <dbReference type="Proteomes" id="UP001054252"/>
    </source>
</evidence>
<keyword evidence="3" id="KW-1185">Reference proteome</keyword>
<feature type="region of interest" description="Disordered" evidence="1">
    <location>
        <begin position="26"/>
        <end position="59"/>
    </location>
</feature>
<name>A0AAV5I6T0_9ROSI</name>
<protein>
    <submittedName>
        <fullName evidence="2">Uncharacterized protein</fullName>
    </submittedName>
</protein>
<feature type="compositionally biased region" description="Basic and acidic residues" evidence="1">
    <location>
        <begin position="174"/>
        <end position="186"/>
    </location>
</feature>
<feature type="compositionally biased region" description="Polar residues" evidence="1">
    <location>
        <begin position="26"/>
        <end position="43"/>
    </location>
</feature>
<feature type="region of interest" description="Disordered" evidence="1">
    <location>
        <begin position="165"/>
        <end position="186"/>
    </location>
</feature>
<proteinExistence type="predicted"/>
<evidence type="ECO:0000313" key="2">
    <source>
        <dbReference type="EMBL" id="GKU92995.1"/>
    </source>
</evidence>
<sequence length="186" mass="20398">MARTNNNKYTSINFNHILEKNVTTASTANPGKANYPQNPQQHPSSFSSSYSSISSPSNAKTHGRMLVLIRPTTKPLTVTPPLSPSAEAQRHQQTEQVQHRLFPDQAPKGLASDQISLRPLSRTGSGLCAASEAGIWGERRGLDLRCLEAGNQSRGILGRLVKMGKMGGQSPVSMREERKVTRHIWD</sequence>
<gene>
    <name evidence="2" type="ORF">SLEP1_g6642</name>
</gene>
<organism evidence="2 3">
    <name type="scientific">Rubroshorea leprosula</name>
    <dbReference type="NCBI Taxonomy" id="152421"/>
    <lineage>
        <taxon>Eukaryota</taxon>
        <taxon>Viridiplantae</taxon>
        <taxon>Streptophyta</taxon>
        <taxon>Embryophyta</taxon>
        <taxon>Tracheophyta</taxon>
        <taxon>Spermatophyta</taxon>
        <taxon>Magnoliopsida</taxon>
        <taxon>eudicotyledons</taxon>
        <taxon>Gunneridae</taxon>
        <taxon>Pentapetalae</taxon>
        <taxon>rosids</taxon>
        <taxon>malvids</taxon>
        <taxon>Malvales</taxon>
        <taxon>Dipterocarpaceae</taxon>
        <taxon>Rubroshorea</taxon>
    </lineage>
</organism>